<reference evidence="1 2" key="1">
    <citation type="journal article" date="2003" name="Proc. Natl. Acad. Sci. U.S.A.">
        <title>The complete genome sequence of the Arabidopsis and tomato pathogen Pseudomonas syringae pv. tomato DC3000.</title>
        <authorList>
            <person name="Buell C.R."/>
            <person name="Joardar V."/>
            <person name="Lindeberg M."/>
            <person name="Selengut J."/>
            <person name="Paulsen I.T."/>
            <person name="Gwinn M.L."/>
            <person name="Dodson R.J."/>
            <person name="Deboy R.T."/>
            <person name="Durkin A.S."/>
            <person name="Kolonay J.F."/>
            <person name="Madupu R."/>
            <person name="Daugherty S."/>
            <person name="Brinkac L."/>
            <person name="Beanan M.J."/>
            <person name="Haft D.H."/>
            <person name="Nelson W.C."/>
            <person name="Davidsen T."/>
            <person name="Zafar N."/>
            <person name="Zhou L."/>
            <person name="Liu J."/>
            <person name="Yuan Q."/>
            <person name="Khouri H."/>
            <person name="Fedorova N."/>
            <person name="Tran B."/>
            <person name="Russell D."/>
            <person name="Berry K."/>
            <person name="Utterback T."/>
            <person name="Van Aken S.E."/>
            <person name="Feldblyum T.V."/>
            <person name="D'Ascenzo M."/>
            <person name="Deng W.L."/>
            <person name="Ramos A.R."/>
            <person name="Alfano J.R."/>
            <person name="Cartinhour S."/>
            <person name="Chatterjee A.K."/>
            <person name="Delaney T.P."/>
            <person name="Lazarowitz S.G."/>
            <person name="Martin G.B."/>
            <person name="Schneider D.J."/>
            <person name="Tang X."/>
            <person name="Bender C.L."/>
            <person name="White O."/>
            <person name="Fraser C.M."/>
            <person name="Collmer A."/>
        </authorList>
    </citation>
    <scope>NUCLEOTIDE SEQUENCE [LARGE SCALE GENOMIC DNA]</scope>
    <source>
        <strain evidence="2">ATCC BAA-871 / DC3000</strain>
    </source>
</reference>
<gene>
    <name evidence="1" type="ordered locus">PSPTO_1124</name>
</gene>
<keyword evidence="2" id="KW-1185">Reference proteome</keyword>
<proteinExistence type="predicted"/>
<dbReference type="AlphaFoldDB" id="Q888A6"/>
<dbReference type="STRING" id="223283.PSPTO_1124"/>
<dbReference type="HOGENOM" id="CLU_3295255_0_0_6"/>
<sequence length="40" mass="4652">MRGGWAGSSGFARIQMIIVPMLCHLRRTLRRQCHRDQKAL</sequence>
<evidence type="ECO:0000313" key="2">
    <source>
        <dbReference type="Proteomes" id="UP000002515"/>
    </source>
</evidence>
<dbReference type="EMBL" id="AE016853">
    <property type="protein sequence ID" value="AAO54653.1"/>
    <property type="molecule type" value="Genomic_DNA"/>
</dbReference>
<dbReference type="Proteomes" id="UP000002515">
    <property type="component" value="Chromosome"/>
</dbReference>
<dbReference type="KEGG" id="pst:PSPTO_1124"/>
<organism evidence="1 2">
    <name type="scientific">Pseudomonas syringae pv. tomato (strain ATCC BAA-871 / DC3000)</name>
    <dbReference type="NCBI Taxonomy" id="223283"/>
    <lineage>
        <taxon>Bacteria</taxon>
        <taxon>Pseudomonadati</taxon>
        <taxon>Pseudomonadota</taxon>
        <taxon>Gammaproteobacteria</taxon>
        <taxon>Pseudomonadales</taxon>
        <taxon>Pseudomonadaceae</taxon>
        <taxon>Pseudomonas</taxon>
    </lineage>
</organism>
<evidence type="ECO:0000313" key="1">
    <source>
        <dbReference type="EMBL" id="AAO54653.1"/>
    </source>
</evidence>
<name>Q888A6_PSESM</name>
<accession>Q888A6</accession>
<protein>
    <submittedName>
        <fullName evidence="1">Uncharacterized protein</fullName>
    </submittedName>
</protein>